<dbReference type="GO" id="GO:0061599">
    <property type="term" value="F:molybdopterin molybdotransferase activity"/>
    <property type="evidence" value="ECO:0007669"/>
    <property type="project" value="UniProtKB-UniRule"/>
</dbReference>
<dbReference type="PANTHER" id="PTHR10192">
    <property type="entry name" value="MOLYBDOPTERIN BIOSYNTHESIS PROTEIN"/>
    <property type="match status" value="1"/>
</dbReference>
<keyword evidence="8 10" id="KW-0501">Molybdenum cofactor biosynthesis</keyword>
<dbReference type="SMART" id="SM00852">
    <property type="entry name" value="MoCF_biosynth"/>
    <property type="match status" value="1"/>
</dbReference>
<comment type="catalytic activity">
    <reaction evidence="9">
        <text>adenylyl-molybdopterin + molybdate = Mo-molybdopterin + AMP + H(+)</text>
        <dbReference type="Rhea" id="RHEA:35047"/>
        <dbReference type="ChEBI" id="CHEBI:15378"/>
        <dbReference type="ChEBI" id="CHEBI:36264"/>
        <dbReference type="ChEBI" id="CHEBI:62727"/>
        <dbReference type="ChEBI" id="CHEBI:71302"/>
        <dbReference type="ChEBI" id="CHEBI:456215"/>
        <dbReference type="EC" id="2.10.1.1"/>
    </reaction>
</comment>
<keyword evidence="10" id="KW-0479">Metal-binding</keyword>
<dbReference type="Pfam" id="PF03453">
    <property type="entry name" value="MoeA_N"/>
    <property type="match status" value="1"/>
</dbReference>
<keyword evidence="13" id="KW-1185">Reference proteome</keyword>
<dbReference type="GO" id="GO:0005829">
    <property type="term" value="C:cytosol"/>
    <property type="evidence" value="ECO:0007669"/>
    <property type="project" value="TreeGrafter"/>
</dbReference>
<dbReference type="Gene3D" id="3.40.980.10">
    <property type="entry name" value="MoaB/Mog-like domain"/>
    <property type="match status" value="1"/>
</dbReference>
<evidence type="ECO:0000256" key="2">
    <source>
        <dbReference type="ARBA" id="ARBA00003487"/>
    </source>
</evidence>
<dbReference type="CDD" id="cd00887">
    <property type="entry name" value="MoeA"/>
    <property type="match status" value="1"/>
</dbReference>
<protein>
    <recommendedName>
        <fullName evidence="6 10">Molybdopterin molybdenumtransferase</fullName>
        <ecNumber evidence="5 10">2.10.1.1</ecNumber>
    </recommendedName>
</protein>
<dbReference type="InterPro" id="IPR005111">
    <property type="entry name" value="MoeA_C_domain_IV"/>
</dbReference>
<dbReference type="Gene3D" id="2.170.190.11">
    <property type="entry name" value="Molybdopterin biosynthesis moea protein, domain 3"/>
    <property type="match status" value="1"/>
</dbReference>
<dbReference type="EC" id="2.10.1.1" evidence="5 10"/>
<evidence type="ECO:0000256" key="1">
    <source>
        <dbReference type="ARBA" id="ARBA00002901"/>
    </source>
</evidence>
<evidence type="ECO:0000313" key="12">
    <source>
        <dbReference type="EMBL" id="ANU76377.2"/>
    </source>
</evidence>
<dbReference type="InterPro" id="IPR008284">
    <property type="entry name" value="MoCF_biosynth_CS"/>
</dbReference>
<gene>
    <name evidence="12" type="ORF">A4V09_11715</name>
</gene>
<dbReference type="SUPFAM" id="SSF53218">
    <property type="entry name" value="Molybdenum cofactor biosynthesis proteins"/>
    <property type="match status" value="1"/>
</dbReference>
<keyword evidence="7 10" id="KW-0500">Molybdenum</keyword>
<proteinExistence type="inferred from homology"/>
<evidence type="ECO:0000313" key="13">
    <source>
        <dbReference type="Proteomes" id="UP000092574"/>
    </source>
</evidence>
<accession>A0A1C7I9Q7</accession>
<dbReference type="Gene3D" id="2.40.340.10">
    <property type="entry name" value="MoeA, C-terminal, domain IV"/>
    <property type="match status" value="1"/>
</dbReference>
<evidence type="ECO:0000256" key="10">
    <source>
        <dbReference type="RuleBase" id="RU365090"/>
    </source>
</evidence>
<evidence type="ECO:0000256" key="5">
    <source>
        <dbReference type="ARBA" id="ARBA00013269"/>
    </source>
</evidence>
<dbReference type="STRING" id="1796616.A4V09_11715"/>
<evidence type="ECO:0000256" key="4">
    <source>
        <dbReference type="ARBA" id="ARBA00010763"/>
    </source>
</evidence>
<keyword evidence="10" id="KW-0460">Magnesium</keyword>
<evidence type="ECO:0000256" key="6">
    <source>
        <dbReference type="ARBA" id="ARBA00021108"/>
    </source>
</evidence>
<dbReference type="InterPro" id="IPR001453">
    <property type="entry name" value="MoaB/Mog_dom"/>
</dbReference>
<sequence>MLRDEIKEVHMAFQYLTNVPLAKARAEYEEVLIKEGFAGKTENISVMESCGRITAHAVYAQICAPHYHSSAMDGIAVNAKDTFGATETTPVHLKTSQFTVVDTGDAIPEGCDAVIMVEDIVQEQDGVCLYAAASPWQHVRQIGEDICAEEMILCSCQKITPSAIGALIAGGVLEIDVFRRPVVGIIPTGDEIVPPTKSPKKGDILEFNGSIFSAMIREWGGEAVIYPIVPDRLEAIEEMVKRAVKECDMVLLNAGSSAGREDYSCQVIDKIGDVLYHGLAIKPGKPAILGYRREKPILGVPGYPVSGIIVIEEILHPLIDLWNHRKGEEHPYADAVLSRAVVSGLKYHEFVRVRLGYVGERLIASPLSRGSGVISSFMKADGMLEIPQGLEGCEAGSRVKVRLLRPLSELKQMLVDIGSHDPLLDELADLLHRKNPEMYMSSAHVGSMGGIMAARRKENHIAGIHLLDVKDGSYNVSFLKKYFPNGGVRLVECVGRTQGLMVAPGNPHNIQGIEDLQHSGLRYVNRQKGSGTRILIDYLCKEKGIRTDVIYGYEREEFTHTSVAAQIAWGTADAGLGIFSAANLYGLDFLPVCIEQYDLLIPDDAWDTPMVQALMEILKSDAFKASLKKMGGYEIGEPGRVRERLEPAKKSE</sequence>
<dbReference type="EMBL" id="CP015405">
    <property type="protein sequence ID" value="ANU76377.2"/>
    <property type="molecule type" value="Genomic_DNA"/>
</dbReference>
<keyword evidence="10" id="KW-0808">Transferase</keyword>
<dbReference type="Pfam" id="PF03454">
    <property type="entry name" value="MoeA_C"/>
    <property type="match status" value="1"/>
</dbReference>
<dbReference type="InterPro" id="IPR038987">
    <property type="entry name" value="MoeA-like"/>
</dbReference>
<dbReference type="OrthoDB" id="9804758at2"/>
<comment type="similarity">
    <text evidence="4 10">Belongs to the MoeA family.</text>
</comment>
<evidence type="ECO:0000256" key="8">
    <source>
        <dbReference type="ARBA" id="ARBA00023150"/>
    </source>
</evidence>
<dbReference type="SUPFAM" id="SSF63882">
    <property type="entry name" value="MoeA N-terminal region -like"/>
    <property type="match status" value="1"/>
</dbReference>
<dbReference type="Pfam" id="PF12727">
    <property type="entry name" value="PBP_like"/>
    <property type="match status" value="1"/>
</dbReference>
<dbReference type="KEGG" id="byl:A4V09_11715"/>
<dbReference type="AlphaFoldDB" id="A0A1C7I9Q7"/>
<dbReference type="InterPro" id="IPR024370">
    <property type="entry name" value="PBP_domain"/>
</dbReference>
<organism evidence="12 13">
    <name type="scientific">Blautia pseudococcoides</name>
    <dbReference type="NCBI Taxonomy" id="1796616"/>
    <lineage>
        <taxon>Bacteria</taxon>
        <taxon>Bacillati</taxon>
        <taxon>Bacillota</taxon>
        <taxon>Clostridia</taxon>
        <taxon>Lachnospirales</taxon>
        <taxon>Lachnospiraceae</taxon>
        <taxon>Blautia</taxon>
    </lineage>
</organism>
<reference evidence="12" key="1">
    <citation type="submission" date="2017-04" db="EMBL/GenBank/DDBJ databases">
        <title>Complete Genome Sequences of Twelve Strains of a Stable Defined Moderately Diverse Mouse Microbiota 2 (sDMDMm2).</title>
        <authorList>
            <person name="Uchimura Y."/>
            <person name="Wyss M."/>
            <person name="Brugiroux S."/>
            <person name="Limenitakis J.P."/>
            <person name="Stecher B."/>
            <person name="McCoy K.D."/>
            <person name="Macpherson A.J."/>
        </authorList>
    </citation>
    <scope>NUCLEOTIDE SEQUENCE</scope>
    <source>
        <strain evidence="12">YL58</strain>
    </source>
</reference>
<evidence type="ECO:0000256" key="9">
    <source>
        <dbReference type="ARBA" id="ARBA00047317"/>
    </source>
</evidence>
<dbReference type="PROSITE" id="PS01079">
    <property type="entry name" value="MOCF_BIOSYNTHESIS_2"/>
    <property type="match status" value="1"/>
</dbReference>
<dbReference type="GO" id="GO:0006777">
    <property type="term" value="P:Mo-molybdopterin cofactor biosynthetic process"/>
    <property type="evidence" value="ECO:0007669"/>
    <property type="project" value="UniProtKB-UniRule"/>
</dbReference>
<comment type="function">
    <text evidence="2">May be involved in the biosynthesis of molybdopterin.</text>
</comment>
<dbReference type="NCBIfam" id="NF011068">
    <property type="entry name" value="PRK14498.1"/>
    <property type="match status" value="1"/>
</dbReference>
<dbReference type="PANTHER" id="PTHR10192:SF16">
    <property type="entry name" value="MOLYBDOPTERIN MOLYBDENUMTRANSFERASE"/>
    <property type="match status" value="1"/>
</dbReference>
<evidence type="ECO:0000259" key="11">
    <source>
        <dbReference type="SMART" id="SM00852"/>
    </source>
</evidence>
<comment type="pathway">
    <text evidence="3 10">Cofactor biosynthesis; molybdopterin biosynthesis.</text>
</comment>
<dbReference type="Proteomes" id="UP000092574">
    <property type="component" value="Chromosome"/>
</dbReference>
<dbReference type="InterPro" id="IPR036688">
    <property type="entry name" value="MoeA_C_domain_IV_sf"/>
</dbReference>
<dbReference type="InterPro" id="IPR036425">
    <property type="entry name" value="MoaB/Mog-like_dom_sf"/>
</dbReference>
<feature type="domain" description="MoaB/Mog" evidence="11">
    <location>
        <begin position="184"/>
        <end position="322"/>
    </location>
</feature>
<dbReference type="GO" id="GO:0046872">
    <property type="term" value="F:metal ion binding"/>
    <property type="evidence" value="ECO:0007669"/>
    <property type="project" value="UniProtKB-UniRule"/>
</dbReference>
<comment type="function">
    <text evidence="1 10">Catalyzes the insertion of molybdate into adenylated molybdopterin with the concomitant release of AMP.</text>
</comment>
<dbReference type="SUPFAM" id="SSF53850">
    <property type="entry name" value="Periplasmic binding protein-like II"/>
    <property type="match status" value="1"/>
</dbReference>
<dbReference type="Pfam" id="PF00994">
    <property type="entry name" value="MoCF_biosynth"/>
    <property type="match status" value="1"/>
</dbReference>
<dbReference type="InterPro" id="IPR005110">
    <property type="entry name" value="MoeA_linker/N"/>
</dbReference>
<name>A0A1C7I9Q7_9FIRM</name>
<dbReference type="Gene3D" id="3.90.105.10">
    <property type="entry name" value="Molybdopterin biosynthesis moea protein, domain 2"/>
    <property type="match status" value="1"/>
</dbReference>
<comment type="cofactor">
    <cofactor evidence="10">
        <name>Mg(2+)</name>
        <dbReference type="ChEBI" id="CHEBI:18420"/>
    </cofactor>
</comment>
<dbReference type="SUPFAM" id="SSF63867">
    <property type="entry name" value="MoeA C-terminal domain-like"/>
    <property type="match status" value="1"/>
</dbReference>
<dbReference type="InterPro" id="IPR036135">
    <property type="entry name" value="MoeA_linker/N_sf"/>
</dbReference>
<evidence type="ECO:0000256" key="7">
    <source>
        <dbReference type="ARBA" id="ARBA00022505"/>
    </source>
</evidence>
<evidence type="ECO:0000256" key="3">
    <source>
        <dbReference type="ARBA" id="ARBA00005046"/>
    </source>
</evidence>
<dbReference type="UniPathway" id="UPA00344"/>